<feature type="region of interest" description="Disordered" evidence="2">
    <location>
        <begin position="359"/>
        <end position="398"/>
    </location>
</feature>
<dbReference type="InterPro" id="IPR051726">
    <property type="entry name" value="Chitin_Synth_Reg"/>
</dbReference>
<dbReference type="EMBL" id="MBFS01001886">
    <property type="protein sequence ID" value="PVV00573.1"/>
    <property type="molecule type" value="Genomic_DNA"/>
</dbReference>
<dbReference type="Pfam" id="PF08238">
    <property type="entry name" value="Sel1"/>
    <property type="match status" value="7"/>
</dbReference>
<feature type="compositionally biased region" description="Polar residues" evidence="2">
    <location>
        <begin position="361"/>
        <end position="373"/>
    </location>
</feature>
<gene>
    <name evidence="3" type="ORF">BB560_005042</name>
</gene>
<reference evidence="3 4" key="1">
    <citation type="journal article" date="2018" name="MBio">
        <title>Comparative Genomics Reveals the Core Gene Toolbox for the Fungus-Insect Symbiosis.</title>
        <authorList>
            <person name="Wang Y."/>
            <person name="Stata M."/>
            <person name="Wang W."/>
            <person name="Stajich J.E."/>
            <person name="White M.M."/>
            <person name="Moncalvo J.M."/>
        </authorList>
    </citation>
    <scope>NUCLEOTIDE SEQUENCE [LARGE SCALE GENOMIC DNA]</scope>
    <source>
        <strain evidence="3 4">SC-DP-2</strain>
    </source>
</reference>
<dbReference type="Gene3D" id="1.25.40.10">
    <property type="entry name" value="Tetratricopeptide repeat domain"/>
    <property type="match status" value="2"/>
</dbReference>
<dbReference type="SUPFAM" id="SSF81901">
    <property type="entry name" value="HCP-like"/>
    <property type="match status" value="1"/>
</dbReference>
<dbReference type="PANTHER" id="PTHR46430">
    <property type="entry name" value="PROTEIN SKT5-RELATED"/>
    <property type="match status" value="1"/>
</dbReference>
<feature type="region of interest" description="Disordered" evidence="2">
    <location>
        <begin position="752"/>
        <end position="783"/>
    </location>
</feature>
<proteinExistence type="predicted"/>
<dbReference type="SMART" id="SM00671">
    <property type="entry name" value="SEL1"/>
    <property type="match status" value="7"/>
</dbReference>
<keyword evidence="1" id="KW-0677">Repeat</keyword>
<evidence type="ECO:0000256" key="1">
    <source>
        <dbReference type="ARBA" id="ARBA00022737"/>
    </source>
</evidence>
<dbReference type="Proteomes" id="UP000245609">
    <property type="component" value="Unassembled WGS sequence"/>
</dbReference>
<keyword evidence="4" id="KW-1185">Reference proteome</keyword>
<evidence type="ECO:0000256" key="2">
    <source>
        <dbReference type="SAM" id="MobiDB-lite"/>
    </source>
</evidence>
<dbReference type="OrthoDB" id="272077at2759"/>
<dbReference type="PANTHER" id="PTHR46430:SF3">
    <property type="entry name" value="ACTIVATOR OF C KINASE PROTEIN 1"/>
    <property type="match status" value="1"/>
</dbReference>
<dbReference type="AlphaFoldDB" id="A0A2T9Z7K3"/>
<protein>
    <submittedName>
        <fullName evidence="3">Uncharacterized protein</fullName>
    </submittedName>
</protein>
<organism evidence="3 4">
    <name type="scientific">Smittium megazygosporum</name>
    <dbReference type="NCBI Taxonomy" id="133381"/>
    <lineage>
        <taxon>Eukaryota</taxon>
        <taxon>Fungi</taxon>
        <taxon>Fungi incertae sedis</taxon>
        <taxon>Zoopagomycota</taxon>
        <taxon>Kickxellomycotina</taxon>
        <taxon>Harpellomycetes</taxon>
        <taxon>Harpellales</taxon>
        <taxon>Legeriomycetaceae</taxon>
        <taxon>Smittium</taxon>
    </lineage>
</organism>
<dbReference type="STRING" id="133381.A0A2T9Z7K3"/>
<sequence length="1249" mass="141042">MYGTSSEKKMNLPISKRLSNTISITDYSAQNICTLVSGCRDHVINRYTQPFRGHFIQTSLITTHSLQSDMASQRQEPFVNTRSEEGFENNLQKFGRVKVPRGSILQGEYSDSSLSSDDILFEELNLDVNEGFDFDDEEAAAISVPEYFGHLVNSSLVWRQLQNKANHVPTVFRSTQRPSKPKNKNLNFLEGFDDPNTLNDTLNYQRFLSSSPSNSSSNLFSPSENSIILNESSEPLASPDYDSKINSLNNPTTSVNHFEGYNSYSHNFEPQLTSISSSIKSLSIDSSLKSFDKDGLDSGFDQVDAISKQSCKMIDVNGKTTSYPIENVHTDPSNYLNAHSESGTGAHAKDLKNIDKEYGHVSSTRLQPSVALNSRSKRSKKSKPSMSLRYDQGRDDGFDGSFEQMVRGRVRKGISHDFYGNIDEELGEEIQNSIYQKASKRSSKGFNKKTSQDINEGFDEDIDEQFDGVNQDFYKTVDEEIVGRFEQIDHERTGKESAIELKEKIDKYIDKRASKRDNRKANGATNQNINEGFDDEIEEQVNESINLASHQDLDNVFEGNIDKGIDKRASKRVSRKVKRQNNQNINEGFDEDVDEKVDKGVSQESYKAIDTGFNKSVNKEINKRASKRVNRKANTMSNQNINEGFDEGFENADTSSLAMNNPNTYDYYGEQNINEDMNLEECKSSLYSGSIQVRTQGHYNKHFPAQSPKESQHFNVAKSPKSVTRFSLDVQSPLFKESASPSLVEKGNLLYKTPSQTHTQPNHTLKDSKVPRNSKKSSRVKEKNFSDEYEFDDAIDYEDHKKRVDAFRNSVAITMEQVETRSVSVNDLQSESKAKDGTVIKKALSTETRTKSNSIVKNIRSQYTASTQNSQEMEKISDFGLMKEANYLLEIKKSIGYLNKNNINSETRLDLAIYLLENAQSVLTREMSREEKAKNLKFIQTEAIKVIKRIGKTRGDFSKLRAASEALFYLGSLQSVGRYEEKNVSKAFENYLSSAKLSHVEAMYRVAVCYEVGSGIKENTQNALQYYRKAAAVGHTQAMYKLGIILIDGLLGESKQPKEGLVWVRRAADDPSENAPYAMYELAVCYETEKIPGIIGDKKYAYELYLKSAKLGYIPSIKRLAEAYEYGELGLDNDPVKSVLWYTRGAQKNDAESAYALGIWYFTGAPPNIPQDDRLAFKWVKRAAERKLPKAMCFLGYLSEFGIGAKMDMRIARFWYLQASSSGFTEAYERLERIDSVGTSKGIKFSDIS</sequence>
<evidence type="ECO:0000313" key="4">
    <source>
        <dbReference type="Proteomes" id="UP000245609"/>
    </source>
</evidence>
<evidence type="ECO:0000313" key="3">
    <source>
        <dbReference type="EMBL" id="PVV00573.1"/>
    </source>
</evidence>
<dbReference type="InterPro" id="IPR011990">
    <property type="entry name" value="TPR-like_helical_dom_sf"/>
</dbReference>
<feature type="compositionally biased region" description="Polar residues" evidence="2">
    <location>
        <begin position="753"/>
        <end position="763"/>
    </location>
</feature>
<dbReference type="InterPro" id="IPR006597">
    <property type="entry name" value="Sel1-like"/>
</dbReference>
<name>A0A2T9Z7K3_9FUNG</name>
<comment type="caution">
    <text evidence="3">The sequence shown here is derived from an EMBL/GenBank/DDBJ whole genome shotgun (WGS) entry which is preliminary data.</text>
</comment>
<accession>A0A2T9Z7K3</accession>